<organism evidence="2 3">
    <name type="scientific">Elysia crispata</name>
    <name type="common">lettuce slug</name>
    <dbReference type="NCBI Taxonomy" id="231223"/>
    <lineage>
        <taxon>Eukaryota</taxon>
        <taxon>Metazoa</taxon>
        <taxon>Spiralia</taxon>
        <taxon>Lophotrochozoa</taxon>
        <taxon>Mollusca</taxon>
        <taxon>Gastropoda</taxon>
        <taxon>Heterobranchia</taxon>
        <taxon>Euthyneura</taxon>
        <taxon>Panpulmonata</taxon>
        <taxon>Sacoglossa</taxon>
        <taxon>Placobranchoidea</taxon>
        <taxon>Plakobranchidae</taxon>
        <taxon>Elysia</taxon>
    </lineage>
</organism>
<evidence type="ECO:0000313" key="3">
    <source>
        <dbReference type="Proteomes" id="UP001283361"/>
    </source>
</evidence>
<keyword evidence="1" id="KW-1133">Transmembrane helix</keyword>
<dbReference type="AlphaFoldDB" id="A0AAE0ZNY1"/>
<keyword evidence="3" id="KW-1185">Reference proteome</keyword>
<evidence type="ECO:0000256" key="1">
    <source>
        <dbReference type="SAM" id="Phobius"/>
    </source>
</evidence>
<sequence length="79" mass="8752">MAAVMTAAPSKLQIFLNLGELVVDIPIIAIAFILLSKPRYSKYSHSLNLVIQSWILQPLPQSLSLYPVLDTPTIARVFT</sequence>
<name>A0AAE0ZNY1_9GAST</name>
<feature type="transmembrane region" description="Helical" evidence="1">
    <location>
        <begin position="12"/>
        <end position="35"/>
    </location>
</feature>
<comment type="caution">
    <text evidence="2">The sequence shown here is derived from an EMBL/GenBank/DDBJ whole genome shotgun (WGS) entry which is preliminary data.</text>
</comment>
<dbReference type="Proteomes" id="UP001283361">
    <property type="component" value="Unassembled WGS sequence"/>
</dbReference>
<protein>
    <submittedName>
        <fullName evidence="2">Uncharacterized protein</fullName>
    </submittedName>
</protein>
<proteinExistence type="predicted"/>
<accession>A0AAE0ZNY1</accession>
<gene>
    <name evidence="2" type="ORF">RRG08_012113</name>
</gene>
<keyword evidence="1" id="KW-0812">Transmembrane</keyword>
<reference evidence="2" key="1">
    <citation type="journal article" date="2023" name="G3 (Bethesda)">
        <title>A reference genome for the long-term kleptoplast-retaining sea slug Elysia crispata morphotype clarki.</title>
        <authorList>
            <person name="Eastman K.E."/>
            <person name="Pendleton A.L."/>
            <person name="Shaikh M.A."/>
            <person name="Suttiyut T."/>
            <person name="Ogas R."/>
            <person name="Tomko P."/>
            <person name="Gavelis G."/>
            <person name="Widhalm J.R."/>
            <person name="Wisecaver J.H."/>
        </authorList>
    </citation>
    <scope>NUCLEOTIDE SEQUENCE</scope>
    <source>
        <strain evidence="2">ECLA1</strain>
    </source>
</reference>
<evidence type="ECO:0000313" key="2">
    <source>
        <dbReference type="EMBL" id="KAK3772944.1"/>
    </source>
</evidence>
<keyword evidence="1" id="KW-0472">Membrane</keyword>
<dbReference type="EMBL" id="JAWDGP010003578">
    <property type="protein sequence ID" value="KAK3772944.1"/>
    <property type="molecule type" value="Genomic_DNA"/>
</dbReference>